<reference evidence="1 2" key="1">
    <citation type="submission" date="2023-07" db="EMBL/GenBank/DDBJ databases">
        <title>Genomic Encyclopedia of Type Strains, Phase IV (KMG-IV): sequencing the most valuable type-strain genomes for metagenomic binning, comparative biology and taxonomic classification.</title>
        <authorList>
            <person name="Goeker M."/>
        </authorList>
    </citation>
    <scope>NUCLEOTIDE SEQUENCE [LARGE SCALE GENOMIC DNA]</scope>
    <source>
        <strain evidence="1 2">DSM 4006</strain>
    </source>
</reference>
<dbReference type="EMBL" id="JAUSTP010000003">
    <property type="protein sequence ID" value="MDQ0188993.1"/>
    <property type="molecule type" value="Genomic_DNA"/>
</dbReference>
<dbReference type="InterPro" id="IPR014852">
    <property type="entry name" value="YwhD"/>
</dbReference>
<dbReference type="RefSeq" id="WP_274456416.1">
    <property type="nucleotide sequence ID" value="NZ_CP067097.1"/>
</dbReference>
<keyword evidence="2" id="KW-1185">Reference proteome</keyword>
<proteinExistence type="predicted"/>
<comment type="caution">
    <text evidence="1">The sequence shown here is derived from an EMBL/GenBank/DDBJ whole genome shotgun (WGS) entry which is preliminary data.</text>
</comment>
<accession>A0ABT9XFB8</accession>
<evidence type="ECO:0000313" key="2">
    <source>
        <dbReference type="Proteomes" id="UP001232973"/>
    </source>
</evidence>
<evidence type="ECO:0008006" key="3">
    <source>
        <dbReference type="Google" id="ProtNLM"/>
    </source>
</evidence>
<organism evidence="1 2">
    <name type="scientific">Alicyclobacillus cycloheptanicus</name>
    <dbReference type="NCBI Taxonomy" id="1457"/>
    <lineage>
        <taxon>Bacteria</taxon>
        <taxon>Bacillati</taxon>
        <taxon>Bacillota</taxon>
        <taxon>Bacilli</taxon>
        <taxon>Bacillales</taxon>
        <taxon>Alicyclobacillaceae</taxon>
        <taxon>Alicyclobacillus</taxon>
    </lineage>
</organism>
<name>A0ABT9XFB8_9BACL</name>
<sequence>MQKLNLTGKAKHSKGTEDTMRGLSTVFVDGERVFIDNGAIHGKSELERGVTFVRTLEEVPNPRPVWGFWVTLHRFEGGVQGYYGVMPFLIQLDEDHQKGYKSLAQQVNCMEKAVKGQADLREVPDDVRARLAEFLASVRPELWEHAGPAFREAFGAGGQA</sequence>
<protein>
    <recommendedName>
        <fullName evidence="3">YwhD family protein</fullName>
    </recommendedName>
</protein>
<evidence type="ECO:0000313" key="1">
    <source>
        <dbReference type="EMBL" id="MDQ0188993.1"/>
    </source>
</evidence>
<dbReference type="Pfam" id="PF08741">
    <property type="entry name" value="YwhD"/>
    <property type="match status" value="1"/>
</dbReference>
<dbReference type="Proteomes" id="UP001232973">
    <property type="component" value="Unassembled WGS sequence"/>
</dbReference>
<gene>
    <name evidence="1" type="ORF">J2S03_000807</name>
</gene>